<dbReference type="EMBL" id="CP066831">
    <property type="protein sequence ID" value="QQM38482.1"/>
    <property type="molecule type" value="Genomic_DNA"/>
</dbReference>
<feature type="domain" description="DUF4333" evidence="1">
    <location>
        <begin position="49"/>
        <end position="111"/>
    </location>
</feature>
<dbReference type="KEGG" id="slf:JEQ17_02675"/>
<dbReference type="Proteomes" id="UP000595636">
    <property type="component" value="Chromosome"/>
</dbReference>
<evidence type="ECO:0000313" key="3">
    <source>
        <dbReference type="Proteomes" id="UP000595636"/>
    </source>
</evidence>
<gene>
    <name evidence="2" type="ORF">JEQ17_02675</name>
</gene>
<dbReference type="InterPro" id="IPR025637">
    <property type="entry name" value="DUF4333"/>
</dbReference>
<reference evidence="2 3" key="1">
    <citation type="submission" date="2020-12" db="EMBL/GenBank/DDBJ databases">
        <title>A novel species.</title>
        <authorList>
            <person name="Li K."/>
        </authorList>
    </citation>
    <scope>NUCLEOTIDE SEQUENCE [LARGE SCALE GENOMIC DNA]</scope>
    <source>
        <strain evidence="2 3">ZYC-3</strain>
    </source>
</reference>
<proteinExistence type="predicted"/>
<evidence type="ECO:0000313" key="2">
    <source>
        <dbReference type="EMBL" id="QQM38482.1"/>
    </source>
</evidence>
<protein>
    <submittedName>
        <fullName evidence="2">DUF4333 domain-containing protein</fullName>
    </submittedName>
</protein>
<dbReference type="RefSeq" id="WP_200393650.1">
    <property type="nucleotide sequence ID" value="NZ_CP066831.1"/>
</dbReference>
<dbReference type="AlphaFoldDB" id="A0A7T7I026"/>
<keyword evidence="3" id="KW-1185">Reference proteome</keyword>
<dbReference type="Pfam" id="PF14230">
    <property type="entry name" value="DUF4333"/>
    <property type="match status" value="1"/>
</dbReference>
<sequence>MQRKHLIVIGVTAVALVGGGAGVTYAVSGTQSTTELDSYSTVTVDGHKALSARILDGRIRSKYRPLPWIGRDIGPVSCPSGLKAVTGASLTCTAEADGKRVEIPVSVVKADDTSITWKFER</sequence>
<organism evidence="2 3">
    <name type="scientific">Streptomyces liliifuscus</name>
    <dbReference type="NCBI Taxonomy" id="2797636"/>
    <lineage>
        <taxon>Bacteria</taxon>
        <taxon>Bacillati</taxon>
        <taxon>Actinomycetota</taxon>
        <taxon>Actinomycetes</taxon>
        <taxon>Kitasatosporales</taxon>
        <taxon>Streptomycetaceae</taxon>
        <taxon>Streptomyces</taxon>
    </lineage>
</organism>
<name>A0A7T7I026_9ACTN</name>
<evidence type="ECO:0000259" key="1">
    <source>
        <dbReference type="Pfam" id="PF14230"/>
    </source>
</evidence>
<accession>A0A7T7I026</accession>